<protein>
    <submittedName>
        <fullName evidence="2">Uncharacterized protein</fullName>
    </submittedName>
</protein>
<reference evidence="2 3" key="1">
    <citation type="submission" date="2023-01" db="EMBL/GenBank/DDBJ databases">
        <title>Analysis of 21 Apiospora genomes using comparative genomics revels a genus with tremendous synthesis potential of carbohydrate active enzymes and secondary metabolites.</title>
        <authorList>
            <person name="Sorensen T."/>
        </authorList>
    </citation>
    <scope>NUCLEOTIDE SEQUENCE [LARGE SCALE GENOMIC DNA]</scope>
    <source>
        <strain evidence="2 3">CBS 20057</strain>
    </source>
</reference>
<evidence type="ECO:0000313" key="2">
    <source>
        <dbReference type="EMBL" id="KAK8028505.1"/>
    </source>
</evidence>
<keyword evidence="1" id="KW-0732">Signal</keyword>
<evidence type="ECO:0000256" key="1">
    <source>
        <dbReference type="SAM" id="SignalP"/>
    </source>
</evidence>
<keyword evidence="3" id="KW-1185">Reference proteome</keyword>
<name>A0ABR1S9J4_9PEZI</name>
<sequence length="139" mass="14957">MKTTNLLWVLAGCGSVASAIDESPSDPTSWIEVCNGRNHNNECGKVDMSEKYLGQCKTIPVGVFYAKVMSVKFEGLPQGSCCELFEGVDCTRDRVKVSDAVPDLGAICNFGGDGGDDWQDQKLCLPSPGRMRQAGLHPV</sequence>
<organism evidence="2 3">
    <name type="scientific">Apiospora marii</name>
    <dbReference type="NCBI Taxonomy" id="335849"/>
    <lineage>
        <taxon>Eukaryota</taxon>
        <taxon>Fungi</taxon>
        <taxon>Dikarya</taxon>
        <taxon>Ascomycota</taxon>
        <taxon>Pezizomycotina</taxon>
        <taxon>Sordariomycetes</taxon>
        <taxon>Xylariomycetidae</taxon>
        <taxon>Amphisphaeriales</taxon>
        <taxon>Apiosporaceae</taxon>
        <taxon>Apiospora</taxon>
    </lineage>
</organism>
<dbReference type="Proteomes" id="UP001396898">
    <property type="component" value="Unassembled WGS sequence"/>
</dbReference>
<proteinExistence type="predicted"/>
<comment type="caution">
    <text evidence="2">The sequence shown here is derived from an EMBL/GenBank/DDBJ whole genome shotgun (WGS) entry which is preliminary data.</text>
</comment>
<accession>A0ABR1S9J4</accession>
<feature type="chain" id="PRO_5046500548" evidence="1">
    <location>
        <begin position="20"/>
        <end position="139"/>
    </location>
</feature>
<feature type="signal peptide" evidence="1">
    <location>
        <begin position="1"/>
        <end position="19"/>
    </location>
</feature>
<dbReference type="EMBL" id="JAQQWI010000007">
    <property type="protein sequence ID" value="KAK8028505.1"/>
    <property type="molecule type" value="Genomic_DNA"/>
</dbReference>
<evidence type="ECO:0000313" key="3">
    <source>
        <dbReference type="Proteomes" id="UP001396898"/>
    </source>
</evidence>
<gene>
    <name evidence="2" type="ORF">PG991_005561</name>
</gene>